<accession>A0AAV4L6F0</accession>
<organism evidence="1 2">
    <name type="scientific">Bifidobacterium longum subsp. longum</name>
    <dbReference type="NCBI Taxonomy" id="1679"/>
    <lineage>
        <taxon>Bacteria</taxon>
        <taxon>Bacillati</taxon>
        <taxon>Actinomycetota</taxon>
        <taxon>Actinomycetes</taxon>
        <taxon>Bifidobacteriales</taxon>
        <taxon>Bifidobacteriaceae</taxon>
        <taxon>Bifidobacterium</taxon>
    </lineage>
</organism>
<sequence>MIVSAMKPIRLSEINTASTMANATDTVEMNELGVGNIAAIVGQIKRYQNMFS</sequence>
<name>A0AAV4L6F0_BIFLL</name>
<dbReference type="EMBL" id="BNHC01000006">
    <property type="protein sequence ID" value="GHM72813.1"/>
    <property type="molecule type" value="Genomic_DNA"/>
</dbReference>
<reference evidence="1" key="1">
    <citation type="journal article" date="2021" name="Appl. Environ. Microbiol.">
        <title>Novel 3-O-alpha-d-Galactosyl-alpha-l-Arabinofuranosidase for the Assimilation of Gum Arabic Arabinogalactan Protein in Bifidobacterium longum subsp. longum.</title>
        <authorList>
            <person name="Sasaki Y."/>
            <person name="Horigome A."/>
            <person name="Odamaki T."/>
            <person name="Xiao J.Z."/>
            <person name="Ishiwata A."/>
            <person name="Ito Y."/>
            <person name="Kitahara K."/>
            <person name="Fujita K."/>
        </authorList>
    </citation>
    <scope>NUCLEOTIDE SEQUENCE</scope>
    <source>
        <strain evidence="1">MCC00316</strain>
    </source>
</reference>
<gene>
    <name evidence="1" type="ORF">MCC00316_11030</name>
</gene>
<evidence type="ECO:0000313" key="2">
    <source>
        <dbReference type="Proteomes" id="UP000663812"/>
    </source>
</evidence>
<proteinExistence type="predicted"/>
<comment type="caution">
    <text evidence="1">The sequence shown here is derived from an EMBL/GenBank/DDBJ whole genome shotgun (WGS) entry which is preliminary data.</text>
</comment>
<evidence type="ECO:0000313" key="1">
    <source>
        <dbReference type="EMBL" id="GHM72813.1"/>
    </source>
</evidence>
<dbReference type="Proteomes" id="UP000663812">
    <property type="component" value="Unassembled WGS sequence"/>
</dbReference>
<protein>
    <submittedName>
        <fullName evidence="1">Uncharacterized protein</fullName>
    </submittedName>
</protein>
<dbReference type="AlphaFoldDB" id="A0AAV4L6F0"/>